<dbReference type="OrthoDB" id="7871457at2759"/>
<comment type="caution">
    <text evidence="2">The sequence shown here is derived from an EMBL/GenBank/DDBJ whole genome shotgun (WGS) entry which is preliminary data.</text>
</comment>
<proteinExistence type="predicted"/>
<dbReference type="EMBL" id="CAJNOI010002466">
    <property type="protein sequence ID" value="CAF1477179.1"/>
    <property type="molecule type" value="Genomic_DNA"/>
</dbReference>
<evidence type="ECO:0000313" key="3">
    <source>
        <dbReference type="Proteomes" id="UP000663832"/>
    </source>
</evidence>
<dbReference type="Proteomes" id="UP000663877">
    <property type="component" value="Unassembled WGS sequence"/>
</dbReference>
<keyword evidence="3" id="KW-1185">Reference proteome</keyword>
<organism evidence="2 3">
    <name type="scientific">Adineta steineri</name>
    <dbReference type="NCBI Taxonomy" id="433720"/>
    <lineage>
        <taxon>Eukaryota</taxon>
        <taxon>Metazoa</taxon>
        <taxon>Spiralia</taxon>
        <taxon>Gnathifera</taxon>
        <taxon>Rotifera</taxon>
        <taxon>Eurotatoria</taxon>
        <taxon>Bdelloidea</taxon>
        <taxon>Adinetida</taxon>
        <taxon>Adinetidae</taxon>
        <taxon>Adineta</taxon>
    </lineage>
</organism>
<evidence type="ECO:0000313" key="2">
    <source>
        <dbReference type="EMBL" id="CAF1637612.1"/>
    </source>
</evidence>
<accession>A0A816DRW4</accession>
<evidence type="ECO:0000313" key="1">
    <source>
        <dbReference type="EMBL" id="CAF1477179.1"/>
    </source>
</evidence>
<sequence>MHLSDYPEDCAAVYLNAIASQQHTTTGVYEIWPRQ</sequence>
<dbReference type="EMBL" id="CAJNOM010002787">
    <property type="protein sequence ID" value="CAF1637612.1"/>
    <property type="molecule type" value="Genomic_DNA"/>
</dbReference>
<gene>
    <name evidence="1" type="ORF">BJG266_LOCUS41859</name>
    <name evidence="2" type="ORF">QVE165_LOCUS58738</name>
</gene>
<feature type="non-terminal residue" evidence="2">
    <location>
        <position position="35"/>
    </location>
</feature>
<name>A0A816DRW4_9BILA</name>
<reference evidence="2" key="1">
    <citation type="submission" date="2021-02" db="EMBL/GenBank/DDBJ databases">
        <authorList>
            <person name="Nowell W R."/>
        </authorList>
    </citation>
    <scope>NUCLEOTIDE SEQUENCE</scope>
</reference>
<dbReference type="Proteomes" id="UP000663832">
    <property type="component" value="Unassembled WGS sequence"/>
</dbReference>
<protein>
    <submittedName>
        <fullName evidence="2">Uncharacterized protein</fullName>
    </submittedName>
</protein>
<dbReference type="AlphaFoldDB" id="A0A816DRW4"/>